<accession>A0A9P0HA37</accession>
<dbReference type="PANTHER" id="PTHR12209:SF0">
    <property type="entry name" value="EKC_KEOPS COMPLEX SUBUNIT TP53RK"/>
    <property type="match status" value="1"/>
</dbReference>
<evidence type="ECO:0000313" key="22">
    <source>
        <dbReference type="EMBL" id="CAH1398061.1"/>
    </source>
</evidence>
<keyword evidence="6" id="KW-0597">Phosphoprotein</keyword>
<dbReference type="FunFam" id="1.10.510.10:FF:000323">
    <property type="entry name" value="TP53-regulating kinase, putative"/>
    <property type="match status" value="1"/>
</dbReference>
<dbReference type="SUPFAM" id="SSF56112">
    <property type="entry name" value="Protein kinase-like (PK-like)"/>
    <property type="match status" value="1"/>
</dbReference>
<dbReference type="GO" id="GO:0004674">
    <property type="term" value="F:protein serine/threonine kinase activity"/>
    <property type="evidence" value="ECO:0007669"/>
    <property type="project" value="UniProtKB-KW"/>
</dbReference>
<comment type="similarity">
    <text evidence="3">Belongs to the protein kinase superfamily. BUD32 family.</text>
</comment>
<dbReference type="InterPro" id="IPR008266">
    <property type="entry name" value="Tyr_kinase_AS"/>
</dbReference>
<dbReference type="FunFam" id="3.30.200.20:FF:000201">
    <property type="entry name" value="TP53-regulating kinase isoform X1"/>
    <property type="match status" value="1"/>
</dbReference>
<keyword evidence="9" id="KW-0547">Nucleotide-binding</keyword>
<evidence type="ECO:0000256" key="12">
    <source>
        <dbReference type="ARBA" id="ARBA00022840"/>
    </source>
</evidence>
<dbReference type="EMBL" id="OV725080">
    <property type="protein sequence ID" value="CAH1398061.1"/>
    <property type="molecule type" value="Genomic_DNA"/>
</dbReference>
<evidence type="ECO:0000256" key="8">
    <source>
        <dbReference type="ARBA" id="ARBA00022694"/>
    </source>
</evidence>
<dbReference type="GO" id="GO:0008033">
    <property type="term" value="P:tRNA processing"/>
    <property type="evidence" value="ECO:0007669"/>
    <property type="project" value="UniProtKB-KW"/>
</dbReference>
<keyword evidence="13" id="KW-0539">Nucleus</keyword>
<dbReference type="Gene3D" id="3.30.200.20">
    <property type="entry name" value="Phosphorylase Kinase, domain 1"/>
    <property type="match status" value="1"/>
</dbReference>
<dbReference type="OrthoDB" id="3399at2759"/>
<name>A0A9P0HA37_NEZVI</name>
<dbReference type="AlphaFoldDB" id="A0A9P0HA37"/>
<keyword evidence="5" id="KW-0723">Serine/threonine-protein kinase</keyword>
<keyword evidence="8" id="KW-0819">tRNA processing</keyword>
<dbReference type="GO" id="GO:0016787">
    <property type="term" value="F:hydrolase activity"/>
    <property type="evidence" value="ECO:0007669"/>
    <property type="project" value="UniProtKB-KW"/>
</dbReference>
<evidence type="ECO:0000256" key="1">
    <source>
        <dbReference type="ARBA" id="ARBA00004123"/>
    </source>
</evidence>
<keyword evidence="23" id="KW-1185">Reference proteome</keyword>
<dbReference type="InterPro" id="IPR022495">
    <property type="entry name" value="Bud32"/>
</dbReference>
<dbReference type="PANTHER" id="PTHR12209">
    <property type="entry name" value="NON-SPECIFIC SERINE/THREONINE PROTEIN KINASE"/>
    <property type="match status" value="1"/>
</dbReference>
<comment type="catalytic activity">
    <reaction evidence="15">
        <text>L-seryl-[protein] + ATP = O-phospho-L-seryl-[protein] + ADP + H(+)</text>
        <dbReference type="Rhea" id="RHEA:17989"/>
        <dbReference type="Rhea" id="RHEA-COMP:9863"/>
        <dbReference type="Rhea" id="RHEA-COMP:11604"/>
        <dbReference type="ChEBI" id="CHEBI:15378"/>
        <dbReference type="ChEBI" id="CHEBI:29999"/>
        <dbReference type="ChEBI" id="CHEBI:30616"/>
        <dbReference type="ChEBI" id="CHEBI:83421"/>
        <dbReference type="ChEBI" id="CHEBI:456216"/>
        <dbReference type="EC" id="2.7.11.1"/>
    </reaction>
</comment>
<evidence type="ECO:0000256" key="11">
    <source>
        <dbReference type="ARBA" id="ARBA00022801"/>
    </source>
</evidence>
<dbReference type="Proteomes" id="UP001152798">
    <property type="component" value="Chromosome 4"/>
</dbReference>
<comment type="subunit">
    <text evidence="17">Component of the EKC/KEOPS complex composed of at least GON7, TP53RK, TPRKB, OSGEP and LAGE3; the whole complex dimerizes.</text>
</comment>
<evidence type="ECO:0000256" key="16">
    <source>
        <dbReference type="ARBA" id="ARBA00056624"/>
    </source>
</evidence>
<dbReference type="GO" id="GO:0070525">
    <property type="term" value="P:tRNA threonylcarbamoyladenosine metabolic process"/>
    <property type="evidence" value="ECO:0007669"/>
    <property type="project" value="TreeGrafter"/>
</dbReference>
<evidence type="ECO:0000256" key="17">
    <source>
        <dbReference type="ARBA" id="ARBA00062157"/>
    </source>
</evidence>
<evidence type="ECO:0000259" key="21">
    <source>
        <dbReference type="PROSITE" id="PS50011"/>
    </source>
</evidence>
<gene>
    <name evidence="22" type="ORF">NEZAVI_LOCUS7785</name>
</gene>
<keyword evidence="12" id="KW-0067">ATP-binding</keyword>
<comment type="similarity">
    <text evidence="2">Belongs to the protein kinase superfamily. ADCK protein kinase family.</text>
</comment>
<evidence type="ECO:0000256" key="18">
    <source>
        <dbReference type="ARBA" id="ARBA00079584"/>
    </source>
</evidence>
<evidence type="ECO:0000256" key="20">
    <source>
        <dbReference type="ARBA" id="ARBA00081359"/>
    </source>
</evidence>
<evidence type="ECO:0000256" key="14">
    <source>
        <dbReference type="ARBA" id="ARBA00047899"/>
    </source>
</evidence>
<evidence type="ECO:0000256" key="13">
    <source>
        <dbReference type="ARBA" id="ARBA00023242"/>
    </source>
</evidence>
<dbReference type="PROSITE" id="PS00109">
    <property type="entry name" value="PROTEIN_KINASE_TYR"/>
    <property type="match status" value="1"/>
</dbReference>
<dbReference type="GO" id="GO:0000408">
    <property type="term" value="C:EKC/KEOPS complex"/>
    <property type="evidence" value="ECO:0007669"/>
    <property type="project" value="TreeGrafter"/>
</dbReference>
<evidence type="ECO:0000256" key="3">
    <source>
        <dbReference type="ARBA" id="ARBA00010630"/>
    </source>
</evidence>
<sequence>MEIIEMIEQGAEARVFNVTYLGKPAVLKERYKRKYRNPLLDEHILKERMRSEARGLLRSKMAGVRVPAVYMADIETGRLCLECIDGITAKKFIDKELEERGVECNDSLFQVMQLCGESIGKLHSDNLIHGDLTTSNVIISEKKPVEVSLIDFGLSYVSTSVEDKGVDLYVLERALVSTHSSADKLFEQILASYKQTYHSGAKEVLHKFEEVKARGRKRTMVG</sequence>
<keyword evidence="11" id="KW-0378">Hydrolase</keyword>
<comment type="function">
    <text evidence="16">Component of the EKC/KEOPS complex that is required for the formation of a threonylcarbamoyl group on adenosine at position 37 (t(6)A37) in tRNAs that read codons beginning with adenine. The complex is probably involved in the transfer of the threonylcarbamoyl moiety of threonylcarbamoyl-AMP (TC-AMP) to the N6 group of A37. TP53RK has ATPase activity in the context of the EKC/KEOPS complex and likely plays a supporting role to the catalytic subunit OSGEP. Atypical protein kinase that phosphorylates 'Ser-15' of p53/TP53 protein and may therefore participate in its activation.</text>
</comment>
<feature type="domain" description="Protein kinase" evidence="21">
    <location>
        <begin position="1"/>
        <end position="222"/>
    </location>
</feature>
<dbReference type="Pfam" id="PF03109">
    <property type="entry name" value="ABC1"/>
    <property type="match status" value="1"/>
</dbReference>
<dbReference type="GO" id="GO:0005524">
    <property type="term" value="F:ATP binding"/>
    <property type="evidence" value="ECO:0007669"/>
    <property type="project" value="UniProtKB-KW"/>
</dbReference>
<dbReference type="PROSITE" id="PS50011">
    <property type="entry name" value="PROTEIN_KINASE_DOM"/>
    <property type="match status" value="1"/>
</dbReference>
<dbReference type="EC" id="2.7.11.1" evidence="4"/>
<evidence type="ECO:0000256" key="19">
    <source>
        <dbReference type="ARBA" id="ARBA00080585"/>
    </source>
</evidence>
<proteinExistence type="inferred from homology"/>
<evidence type="ECO:0000256" key="2">
    <source>
        <dbReference type="ARBA" id="ARBA00009670"/>
    </source>
</evidence>
<evidence type="ECO:0000256" key="4">
    <source>
        <dbReference type="ARBA" id="ARBA00012513"/>
    </source>
</evidence>
<evidence type="ECO:0000256" key="6">
    <source>
        <dbReference type="ARBA" id="ARBA00022553"/>
    </source>
</evidence>
<dbReference type="GO" id="GO:0005829">
    <property type="term" value="C:cytosol"/>
    <property type="evidence" value="ECO:0007669"/>
    <property type="project" value="TreeGrafter"/>
</dbReference>
<dbReference type="NCBIfam" id="TIGR03724">
    <property type="entry name" value="arch_bud32"/>
    <property type="match status" value="1"/>
</dbReference>
<organism evidence="22 23">
    <name type="scientific">Nezara viridula</name>
    <name type="common">Southern green stink bug</name>
    <name type="synonym">Cimex viridulus</name>
    <dbReference type="NCBI Taxonomy" id="85310"/>
    <lineage>
        <taxon>Eukaryota</taxon>
        <taxon>Metazoa</taxon>
        <taxon>Ecdysozoa</taxon>
        <taxon>Arthropoda</taxon>
        <taxon>Hexapoda</taxon>
        <taxon>Insecta</taxon>
        <taxon>Pterygota</taxon>
        <taxon>Neoptera</taxon>
        <taxon>Paraneoptera</taxon>
        <taxon>Hemiptera</taxon>
        <taxon>Heteroptera</taxon>
        <taxon>Panheteroptera</taxon>
        <taxon>Pentatomomorpha</taxon>
        <taxon>Pentatomoidea</taxon>
        <taxon>Pentatomidae</taxon>
        <taxon>Pentatominae</taxon>
        <taxon>Nezara</taxon>
    </lineage>
</organism>
<dbReference type="InterPro" id="IPR000719">
    <property type="entry name" value="Prot_kinase_dom"/>
</dbReference>
<evidence type="ECO:0000256" key="9">
    <source>
        <dbReference type="ARBA" id="ARBA00022741"/>
    </source>
</evidence>
<protein>
    <recommendedName>
        <fullName evidence="4">non-specific serine/threonine protein kinase</fullName>
        <ecNumber evidence="4">2.7.11.1</ecNumber>
    </recommendedName>
    <alternativeName>
        <fullName evidence="18">Nori-2</fullName>
    </alternativeName>
    <alternativeName>
        <fullName evidence="19">TP53-regulating kinase</fullName>
    </alternativeName>
    <alternativeName>
        <fullName evidence="20">p53-related protein kinase</fullName>
    </alternativeName>
</protein>
<dbReference type="InterPro" id="IPR004147">
    <property type="entry name" value="ABC1_dom"/>
</dbReference>
<comment type="catalytic activity">
    <reaction evidence="14">
        <text>L-threonyl-[protein] + ATP = O-phospho-L-threonyl-[protein] + ADP + H(+)</text>
        <dbReference type="Rhea" id="RHEA:46608"/>
        <dbReference type="Rhea" id="RHEA-COMP:11060"/>
        <dbReference type="Rhea" id="RHEA-COMP:11605"/>
        <dbReference type="ChEBI" id="CHEBI:15378"/>
        <dbReference type="ChEBI" id="CHEBI:30013"/>
        <dbReference type="ChEBI" id="CHEBI:30616"/>
        <dbReference type="ChEBI" id="CHEBI:61977"/>
        <dbReference type="ChEBI" id="CHEBI:456216"/>
        <dbReference type="EC" id="2.7.11.1"/>
    </reaction>
</comment>
<evidence type="ECO:0000313" key="23">
    <source>
        <dbReference type="Proteomes" id="UP001152798"/>
    </source>
</evidence>
<keyword evidence="7" id="KW-0808">Transferase</keyword>
<dbReference type="GO" id="GO:0005634">
    <property type="term" value="C:nucleus"/>
    <property type="evidence" value="ECO:0007669"/>
    <property type="project" value="UniProtKB-SubCell"/>
</dbReference>
<evidence type="ECO:0000256" key="15">
    <source>
        <dbReference type="ARBA" id="ARBA00048679"/>
    </source>
</evidence>
<reference evidence="22" key="1">
    <citation type="submission" date="2022-01" db="EMBL/GenBank/DDBJ databases">
        <authorList>
            <person name="King R."/>
        </authorList>
    </citation>
    <scope>NUCLEOTIDE SEQUENCE</scope>
</reference>
<dbReference type="Gene3D" id="1.10.510.10">
    <property type="entry name" value="Transferase(Phosphotransferase) domain 1"/>
    <property type="match status" value="1"/>
</dbReference>
<evidence type="ECO:0000256" key="5">
    <source>
        <dbReference type="ARBA" id="ARBA00022527"/>
    </source>
</evidence>
<evidence type="ECO:0000256" key="7">
    <source>
        <dbReference type="ARBA" id="ARBA00022679"/>
    </source>
</evidence>
<comment type="subcellular location">
    <subcellularLocation>
        <location evidence="1">Nucleus</location>
    </subcellularLocation>
</comment>
<evidence type="ECO:0000256" key="10">
    <source>
        <dbReference type="ARBA" id="ARBA00022777"/>
    </source>
</evidence>
<keyword evidence="10" id="KW-0418">Kinase</keyword>
<dbReference type="InterPro" id="IPR011009">
    <property type="entry name" value="Kinase-like_dom_sf"/>
</dbReference>